<comment type="caution">
    <text evidence="4">The sequence shown here is derived from an EMBL/GenBank/DDBJ whole genome shotgun (WGS) entry which is preliminary data.</text>
</comment>
<keyword evidence="5" id="KW-1185">Reference proteome</keyword>
<evidence type="ECO:0000259" key="3">
    <source>
        <dbReference type="PROSITE" id="PS51078"/>
    </source>
</evidence>
<dbReference type="SMART" id="SM00346">
    <property type="entry name" value="HTH_ICLR"/>
    <property type="match status" value="1"/>
</dbReference>
<dbReference type="Proteomes" id="UP001166191">
    <property type="component" value="Unassembled WGS sequence"/>
</dbReference>
<dbReference type="InterPro" id="IPR050707">
    <property type="entry name" value="HTH_MetabolicPath_Reg"/>
</dbReference>
<evidence type="ECO:0000313" key="5">
    <source>
        <dbReference type="Proteomes" id="UP001166191"/>
    </source>
</evidence>
<dbReference type="InterPro" id="IPR014757">
    <property type="entry name" value="Tscrpt_reg_IclR_C"/>
</dbReference>
<feature type="domain" description="HTH iclR-type" evidence="2">
    <location>
        <begin position="9"/>
        <end position="72"/>
    </location>
</feature>
<dbReference type="Pfam" id="PF01614">
    <property type="entry name" value="IclR_C"/>
    <property type="match status" value="1"/>
</dbReference>
<name>A0ABS6AFF1_9RHOB</name>
<dbReference type="EMBL" id="JAHKNG010000004">
    <property type="protein sequence ID" value="MBU3029224.1"/>
    <property type="molecule type" value="Genomic_DNA"/>
</dbReference>
<dbReference type="PROSITE" id="PS51077">
    <property type="entry name" value="HTH_ICLR"/>
    <property type="match status" value="1"/>
</dbReference>
<dbReference type="Pfam" id="PF09339">
    <property type="entry name" value="HTH_IclR"/>
    <property type="match status" value="1"/>
</dbReference>
<keyword evidence="1" id="KW-0238">DNA-binding</keyword>
<protein>
    <submittedName>
        <fullName evidence="4">IclR family transcriptional regulator</fullName>
    </submittedName>
</protein>
<dbReference type="RefSeq" id="WP_216031923.1">
    <property type="nucleotide sequence ID" value="NZ_JAHKNG010000004.1"/>
</dbReference>
<feature type="domain" description="IclR-ED" evidence="3">
    <location>
        <begin position="73"/>
        <end position="258"/>
    </location>
</feature>
<dbReference type="PANTHER" id="PTHR30136:SF39">
    <property type="entry name" value="TRANSCRIPTIONAL REGULATORY PROTEIN"/>
    <property type="match status" value="1"/>
</dbReference>
<sequence length="265" mass="28434">MESVIEQGTQSIGRAVAVWRRIGRAAASGLSLADLAEATGLAKPTLRRMLVALIREGLVEQDQHSRRYYPGPETYVTGMLAAPRFGLTRIVQPALIRLARASGDSCFLTVRRGLHSVCLLREEGSYPVRTHALQPGDEHPLGIGAGSLALLAALPDEEIDVTLAQLAPLLAVPRYAAYDAARLRADIAAARVQGYALNPGLIVAGSWGIGVPIRHPLGHVAGALSLAAIDQRLRPERQAEMAALLRAEAGRIEAELDEFLLRRKA</sequence>
<evidence type="ECO:0000259" key="2">
    <source>
        <dbReference type="PROSITE" id="PS51077"/>
    </source>
</evidence>
<accession>A0ABS6AFF1</accession>
<dbReference type="PANTHER" id="PTHR30136">
    <property type="entry name" value="HELIX-TURN-HELIX TRANSCRIPTIONAL REGULATOR, ICLR FAMILY"/>
    <property type="match status" value="1"/>
</dbReference>
<evidence type="ECO:0000313" key="4">
    <source>
        <dbReference type="EMBL" id="MBU3029224.1"/>
    </source>
</evidence>
<organism evidence="4 5">
    <name type="scientific">Paracoccus marinaquae</name>
    <dbReference type="NCBI Taxonomy" id="2841926"/>
    <lineage>
        <taxon>Bacteria</taxon>
        <taxon>Pseudomonadati</taxon>
        <taxon>Pseudomonadota</taxon>
        <taxon>Alphaproteobacteria</taxon>
        <taxon>Rhodobacterales</taxon>
        <taxon>Paracoccaceae</taxon>
        <taxon>Paracoccus</taxon>
    </lineage>
</organism>
<gene>
    <name evidence="4" type="ORF">KNW02_03695</name>
</gene>
<dbReference type="InterPro" id="IPR005471">
    <property type="entry name" value="Tscrpt_reg_IclR_N"/>
</dbReference>
<proteinExistence type="predicted"/>
<reference evidence="4" key="1">
    <citation type="submission" date="2021-06" db="EMBL/GenBank/DDBJ databases">
        <title>Paracoccus bacterium XHP0099 sp. nov., isolated from the surface waters of the Yellow Sea.</title>
        <authorList>
            <person name="Xue H."/>
            <person name="Zhang D."/>
        </authorList>
    </citation>
    <scope>NUCLEOTIDE SEQUENCE</scope>
    <source>
        <strain evidence="4">XHP0099</strain>
    </source>
</reference>
<dbReference type="PROSITE" id="PS51078">
    <property type="entry name" value="ICLR_ED"/>
    <property type="match status" value="1"/>
</dbReference>
<evidence type="ECO:0000256" key="1">
    <source>
        <dbReference type="ARBA" id="ARBA00023125"/>
    </source>
</evidence>